<accession>A0A4S3JLL1</accession>
<reference evidence="4 5" key="1">
    <citation type="submission" date="2019-03" db="EMBL/GenBank/DDBJ databases">
        <title>The genome sequence of a newly discovered highly antifungal drug resistant Aspergillus species, Aspergillus tanneri NIH 1004.</title>
        <authorList>
            <person name="Mounaud S."/>
            <person name="Singh I."/>
            <person name="Joardar V."/>
            <person name="Pakala S."/>
            <person name="Pakala S."/>
            <person name="Venepally P."/>
            <person name="Hoover J."/>
            <person name="Nierman W."/>
            <person name="Chung J."/>
            <person name="Losada L."/>
        </authorList>
    </citation>
    <scope>NUCLEOTIDE SEQUENCE [LARGE SCALE GENOMIC DNA]</scope>
    <source>
        <strain evidence="4 5">NIH1004</strain>
    </source>
</reference>
<dbReference type="GO" id="GO:1990757">
    <property type="term" value="F:ubiquitin ligase activator activity"/>
    <property type="evidence" value="ECO:0007669"/>
    <property type="project" value="TreeGrafter"/>
</dbReference>
<comment type="caution">
    <text evidence="4">The sequence shown here is derived from an EMBL/GenBank/DDBJ whole genome shotgun (WGS) entry which is preliminary data.</text>
</comment>
<keyword evidence="2" id="KW-0677">Repeat</keyword>
<dbReference type="GO" id="GO:0005680">
    <property type="term" value="C:anaphase-promoting complex"/>
    <property type="evidence" value="ECO:0007669"/>
    <property type="project" value="TreeGrafter"/>
</dbReference>
<dbReference type="PROSITE" id="PS50082">
    <property type="entry name" value="WD_REPEATS_2"/>
    <property type="match status" value="1"/>
</dbReference>
<evidence type="ECO:0000256" key="2">
    <source>
        <dbReference type="ARBA" id="ARBA00022737"/>
    </source>
</evidence>
<dbReference type="InterPro" id="IPR036322">
    <property type="entry name" value="WD40_repeat_dom_sf"/>
</dbReference>
<dbReference type="Gene3D" id="2.130.10.10">
    <property type="entry name" value="YVTN repeat-like/Quinoprotein amine dehydrogenase"/>
    <property type="match status" value="2"/>
</dbReference>
<evidence type="ECO:0000256" key="3">
    <source>
        <dbReference type="PROSITE-ProRule" id="PRU00221"/>
    </source>
</evidence>
<dbReference type="GO" id="GO:1905786">
    <property type="term" value="P:positive regulation of anaphase-promoting complex-dependent catabolic process"/>
    <property type="evidence" value="ECO:0007669"/>
    <property type="project" value="TreeGrafter"/>
</dbReference>
<dbReference type="EMBL" id="SOSA01000150">
    <property type="protein sequence ID" value="THC95597.1"/>
    <property type="molecule type" value="Genomic_DNA"/>
</dbReference>
<dbReference type="SUPFAM" id="SSF50978">
    <property type="entry name" value="WD40 repeat-like"/>
    <property type="match status" value="1"/>
</dbReference>
<feature type="repeat" description="WD" evidence="3">
    <location>
        <begin position="177"/>
        <end position="210"/>
    </location>
</feature>
<dbReference type="SMART" id="SM00320">
    <property type="entry name" value="WD40"/>
    <property type="match status" value="3"/>
</dbReference>
<dbReference type="Pfam" id="PF00400">
    <property type="entry name" value="WD40"/>
    <property type="match status" value="1"/>
</dbReference>
<evidence type="ECO:0000313" key="5">
    <source>
        <dbReference type="Proteomes" id="UP000308092"/>
    </source>
</evidence>
<dbReference type="Proteomes" id="UP000308092">
    <property type="component" value="Unassembled WGS sequence"/>
</dbReference>
<gene>
    <name evidence="4" type="ORF">EYZ11_004912</name>
</gene>
<evidence type="ECO:0000256" key="1">
    <source>
        <dbReference type="ARBA" id="ARBA00022574"/>
    </source>
</evidence>
<keyword evidence="1 3" id="KW-0853">WD repeat</keyword>
<sequence>MYPITIRSLRVHCISSPQAVMEANRSGIQGRQKRQENNIQGWFRPVRSGSSMHLSFVMISIAPHWRIHPLPECSLLALATVSTFGLNFLVFNIHPFVTNTLQTTFEVSHPETITCVAFKQTKSRRLSERFGNVEIDTEDLAVGDDSGTIWYYSVEWADESTRNEYDWQGSMTLLAKITAHSQQVCGITWSPDGNYMATGGNDNACLIFELHEIIPAHELGIVEGCCPSTDAQGTNVFSSFSARTSRQILGRYRFVSHLFPSWNRYRTEPLSTSLLSFTGSLVSGGDRTTLVPPNRQKHKLIHSAAVKAIAFAPWQPSLLATGGGSNDRAIHFYHTPSGACLATISVYAQVTSLIWSRTRREIAATFGFAQPEHPFRIAVFAWPSCEQIAAVPWGPYGSSWDGPENHSFGDCGRALCAVSYPGRPPTYPGRPVEPKRTKCTLSAEQPTGNYATPGEGGRIMVLAYYGGRMHHRGV</sequence>
<protein>
    <submittedName>
        <fullName evidence="4">Uncharacterized protein</fullName>
    </submittedName>
</protein>
<dbReference type="InterPro" id="IPR015943">
    <property type="entry name" value="WD40/YVTN_repeat-like_dom_sf"/>
</dbReference>
<organism evidence="4 5">
    <name type="scientific">Aspergillus tanneri</name>
    <dbReference type="NCBI Taxonomy" id="1220188"/>
    <lineage>
        <taxon>Eukaryota</taxon>
        <taxon>Fungi</taxon>
        <taxon>Dikarya</taxon>
        <taxon>Ascomycota</taxon>
        <taxon>Pezizomycotina</taxon>
        <taxon>Eurotiomycetes</taxon>
        <taxon>Eurotiomycetidae</taxon>
        <taxon>Eurotiales</taxon>
        <taxon>Aspergillaceae</taxon>
        <taxon>Aspergillus</taxon>
        <taxon>Aspergillus subgen. Circumdati</taxon>
    </lineage>
</organism>
<name>A0A4S3JLL1_9EURO</name>
<dbReference type="GO" id="GO:0010997">
    <property type="term" value="F:anaphase-promoting complex binding"/>
    <property type="evidence" value="ECO:0007669"/>
    <property type="project" value="InterPro"/>
</dbReference>
<dbReference type="PANTHER" id="PTHR19918:SF5">
    <property type="entry name" value="MEIOSIS-SPECIFIC APC_C ACTIVATOR PROTEIN AMA1"/>
    <property type="match status" value="1"/>
</dbReference>
<proteinExistence type="predicted"/>
<dbReference type="InterPro" id="IPR001680">
    <property type="entry name" value="WD40_rpt"/>
</dbReference>
<dbReference type="AlphaFoldDB" id="A0A4S3JLL1"/>
<dbReference type="PANTHER" id="PTHR19918">
    <property type="entry name" value="CELL DIVISION CYCLE 20 CDC20 FIZZY -RELATED"/>
    <property type="match status" value="1"/>
</dbReference>
<dbReference type="PROSITE" id="PS50294">
    <property type="entry name" value="WD_REPEATS_REGION"/>
    <property type="match status" value="1"/>
</dbReference>
<keyword evidence="5" id="KW-1185">Reference proteome</keyword>
<evidence type="ECO:0000313" key="4">
    <source>
        <dbReference type="EMBL" id="THC95597.1"/>
    </source>
</evidence>
<dbReference type="STRING" id="1220188.A0A4S3JLL1"/>
<dbReference type="InterPro" id="IPR033010">
    <property type="entry name" value="Cdc20/Fizzy"/>
</dbReference>
<dbReference type="GO" id="GO:0031145">
    <property type="term" value="P:anaphase-promoting complex-dependent catabolic process"/>
    <property type="evidence" value="ECO:0007669"/>
    <property type="project" value="TreeGrafter"/>
</dbReference>
<dbReference type="VEuPathDB" id="FungiDB:EYZ11_004912"/>